<dbReference type="InterPro" id="IPR050767">
    <property type="entry name" value="Sel1_AlgK"/>
</dbReference>
<name>A0A813FI01_POLGL</name>
<reference evidence="3" key="1">
    <citation type="submission" date="2021-02" db="EMBL/GenBank/DDBJ databases">
        <authorList>
            <person name="Dougan E. K."/>
            <person name="Rhodes N."/>
            <person name="Thang M."/>
            <person name="Chan C."/>
        </authorList>
    </citation>
    <scope>NUCLEOTIDE SEQUENCE</scope>
</reference>
<dbReference type="OrthoDB" id="272077at2759"/>
<dbReference type="PANTHER" id="PTHR11102:SF160">
    <property type="entry name" value="ERAD-ASSOCIATED E3 UBIQUITIN-PROTEIN LIGASE COMPONENT HRD3"/>
    <property type="match status" value="1"/>
</dbReference>
<dbReference type="PANTHER" id="PTHR11102">
    <property type="entry name" value="SEL-1-LIKE PROTEIN"/>
    <property type="match status" value="1"/>
</dbReference>
<comment type="caution">
    <text evidence="3">The sequence shown here is derived from an EMBL/GenBank/DDBJ whole genome shotgun (WGS) entry which is preliminary data.</text>
</comment>
<keyword evidence="4" id="KW-1185">Reference proteome</keyword>
<dbReference type="Gene3D" id="1.25.40.10">
    <property type="entry name" value="Tetratricopeptide repeat domain"/>
    <property type="match status" value="2"/>
</dbReference>
<evidence type="ECO:0000313" key="4">
    <source>
        <dbReference type="Proteomes" id="UP000654075"/>
    </source>
</evidence>
<dbReference type="SMART" id="SM00671">
    <property type="entry name" value="SEL1"/>
    <property type="match status" value="3"/>
</dbReference>
<accession>A0A813FI01</accession>
<evidence type="ECO:0000256" key="2">
    <source>
        <dbReference type="SAM" id="MobiDB-lite"/>
    </source>
</evidence>
<protein>
    <submittedName>
        <fullName evidence="3">Uncharacterized protein</fullName>
    </submittedName>
</protein>
<dbReference type="Proteomes" id="UP000654075">
    <property type="component" value="Unassembled WGS sequence"/>
</dbReference>
<sequence>AAAAAWAELELVARGRASARDSLQAEGTLVSRLEAAHPHPEASGALAWLYLFGVPRSAQALGLPRDVDKAVAIAREAVAQLQETPCGRCYALLGLLLSVGYPPLVGAAHVTVDGSGRPALLFVGGRVQAREAGSADSARLPRDIGRPDPAAAAYTLAAEAGDALGVLAIAYLTREGLVDAESLRAPGPNQASSITPRRPKRRGAAVCDPLFTSLLGTLAGEAVDAMRDGESWGPVPSSLADSDAAARRTAANKAWLQHVLSDAQGASASDLARAAEVLEAGEVVPEELPRTAGAASSPIELRALAASKGDRSSALRAAVEHLQHNDSAKAKPLLKLAAAPLEGQASLGGSDEADTEMARYYLGRFAGGDTPEEELEAWPHLVRAADLGRADAQLLVAHVHASGGGLAGAPLAAPNSSEAMRRYRQLAAPSVAAPTEQAAAGPSAALSEVQAFAAYNLGVLSLQEAAADAKKDSGDSEADSSLADSGKEGCTEEAQQSFLEVALSQLPVIRLALALERRAARLGDELGALLFASLLSDLGHPVGHADAAYFWDGWAGRGHRPAHLGSGGWEATAEQQSSGPCDLQGWWTSSSSELAAHNVSRAYATAVEGGGFEMFNASLEAGAAGLAGLSAASVVLPSPTTSQFRHLHSFLWHTTYDVLPDGAPVPIALQPPGAVPHLIEHQHQRGKLLLDKTCNVARVEGMWVNWTFHRLDANVSSRPADDYAEEAAEATSSAKGPAAGDLVAARDFLNCWVRPERYYASLDANIAASQKSPKTTPAQGTWEELMSLTSSRDPCLCHGGFGCRRMGDGACEVVAEPWAAAGEESKACARGAALCREVPLDLEPSDRPTFAAAPEVCGLAFHRRASGAGRVDSMHVLSHAYSNGHRGAPKDAAEALVWSQRAMDAGDARGRFDVAYSLEFGLGVEANPTLAYAMYKELLSSQGSESGDGAPMAARASSLLALLSASGRYLASRLLGTSDRQPPFANPWA</sequence>
<dbReference type="InterPro" id="IPR011990">
    <property type="entry name" value="TPR-like_helical_dom_sf"/>
</dbReference>
<proteinExistence type="inferred from homology"/>
<feature type="non-terminal residue" evidence="3">
    <location>
        <position position="1"/>
    </location>
</feature>
<gene>
    <name evidence="3" type="ORF">PGLA1383_LOCUS29890</name>
</gene>
<dbReference type="OMA" id="KASCDET"/>
<dbReference type="AlphaFoldDB" id="A0A813FI01"/>
<comment type="similarity">
    <text evidence="1">Belongs to the sel-1 family.</text>
</comment>
<organism evidence="3 4">
    <name type="scientific">Polarella glacialis</name>
    <name type="common">Dinoflagellate</name>
    <dbReference type="NCBI Taxonomy" id="89957"/>
    <lineage>
        <taxon>Eukaryota</taxon>
        <taxon>Sar</taxon>
        <taxon>Alveolata</taxon>
        <taxon>Dinophyceae</taxon>
        <taxon>Suessiales</taxon>
        <taxon>Suessiaceae</taxon>
        <taxon>Polarella</taxon>
    </lineage>
</organism>
<feature type="region of interest" description="Disordered" evidence="2">
    <location>
        <begin position="470"/>
        <end position="489"/>
    </location>
</feature>
<dbReference type="InterPro" id="IPR006597">
    <property type="entry name" value="Sel1-like"/>
</dbReference>
<dbReference type="EMBL" id="CAJNNV010025081">
    <property type="protein sequence ID" value="CAE8612090.1"/>
    <property type="molecule type" value="Genomic_DNA"/>
</dbReference>
<dbReference type="SUPFAM" id="SSF81901">
    <property type="entry name" value="HCP-like"/>
    <property type="match status" value="1"/>
</dbReference>
<evidence type="ECO:0000313" key="3">
    <source>
        <dbReference type="EMBL" id="CAE8612090.1"/>
    </source>
</evidence>
<evidence type="ECO:0000256" key="1">
    <source>
        <dbReference type="ARBA" id="ARBA00038101"/>
    </source>
</evidence>